<keyword evidence="2" id="KW-1185">Reference proteome</keyword>
<comment type="caution">
    <text evidence="1">The sequence shown here is derived from an EMBL/GenBank/DDBJ whole genome shotgun (WGS) entry which is preliminary data.</text>
</comment>
<dbReference type="AlphaFoldDB" id="A0A367R0N4"/>
<evidence type="ECO:0000313" key="1">
    <source>
        <dbReference type="EMBL" id="RCJ29114.1"/>
    </source>
</evidence>
<evidence type="ECO:0000313" key="2">
    <source>
        <dbReference type="Proteomes" id="UP000252107"/>
    </source>
</evidence>
<protein>
    <recommendedName>
        <fullName evidence="3">HTH cro/C1-type domain-containing protein</fullName>
    </recommendedName>
</protein>
<gene>
    <name evidence="1" type="ORF">A6770_01620</name>
</gene>
<dbReference type="Proteomes" id="UP000252107">
    <property type="component" value="Unassembled WGS sequence"/>
</dbReference>
<evidence type="ECO:0008006" key="3">
    <source>
        <dbReference type="Google" id="ProtNLM"/>
    </source>
</evidence>
<organism evidence="1 2">
    <name type="scientific">Nostoc minutum NIES-26</name>
    <dbReference type="NCBI Taxonomy" id="1844469"/>
    <lineage>
        <taxon>Bacteria</taxon>
        <taxon>Bacillati</taxon>
        <taxon>Cyanobacteriota</taxon>
        <taxon>Cyanophyceae</taxon>
        <taxon>Nostocales</taxon>
        <taxon>Nostocaceae</taxon>
        <taxon>Nostoc</taxon>
    </lineage>
</organism>
<reference evidence="1" key="1">
    <citation type="submission" date="2016-04" db="EMBL/GenBank/DDBJ databases">
        <authorList>
            <person name="Tabuchi Yagui T.R."/>
        </authorList>
    </citation>
    <scope>NUCLEOTIDE SEQUENCE [LARGE SCALE GENOMIC DNA]</scope>
    <source>
        <strain evidence="1">NIES-26</strain>
    </source>
</reference>
<name>A0A367R0N4_9NOSO</name>
<proteinExistence type="predicted"/>
<accession>A0A367R0N4</accession>
<dbReference type="EMBL" id="LXQD01000295">
    <property type="protein sequence ID" value="RCJ29114.1"/>
    <property type="molecule type" value="Genomic_DNA"/>
</dbReference>
<sequence>MVKLRIQELAEEKVYRLLSLTSGVSEEAIQKYAVQTTEDFKKIATALNWSVTEPGVEKVFQMLNSDKAKDIAINLLSRASKISENKIKKYVNEDENFNITEKIDDLRKIATALDVKIIELVKPREKRAAVKLKISELARKKGIELKDLAEQSGVYFPVLCFYSSQPIEKIKLEDEPFHTNLINVCKVLSCSIQDLQDEEKVELPLTRLRVQELLEETGLTVNELSLLSETTLEFIDLVATNPIDMRNIPTWGDEAIILELLRKILP</sequence>